<accession>A0ABR1QMV9</accession>
<name>A0ABR1QMV9_9PEZI</name>
<dbReference type="EMBL" id="JAQQWE010000003">
    <property type="protein sequence ID" value="KAK7959688.1"/>
    <property type="molecule type" value="Genomic_DNA"/>
</dbReference>
<dbReference type="Proteomes" id="UP001391051">
    <property type="component" value="Unassembled WGS sequence"/>
</dbReference>
<dbReference type="RefSeq" id="XP_066703391.1">
    <property type="nucleotide sequence ID" value="XM_066840764.1"/>
</dbReference>
<organism evidence="2 3">
    <name type="scientific">Apiospora aurea</name>
    <dbReference type="NCBI Taxonomy" id="335848"/>
    <lineage>
        <taxon>Eukaryota</taxon>
        <taxon>Fungi</taxon>
        <taxon>Dikarya</taxon>
        <taxon>Ascomycota</taxon>
        <taxon>Pezizomycotina</taxon>
        <taxon>Sordariomycetes</taxon>
        <taxon>Xylariomycetidae</taxon>
        <taxon>Amphisphaeriales</taxon>
        <taxon>Apiosporaceae</taxon>
        <taxon>Apiospora</taxon>
    </lineage>
</organism>
<protein>
    <submittedName>
        <fullName evidence="2">Uncharacterized protein</fullName>
    </submittedName>
</protein>
<sequence length="382" mass="42901">MAILQKGKGQDWVNESLLPALKNRAEKSLLLALIPDLLDRKEIPDIEAITKTVFWGTIDQLKIDDSDLERHFKYPYEVGHVKPHWRANYESYEKTQVSRFMALAKKLGLHGLSDEADRLIDNCCGSVAETHRPKPVQLQTDTGMRGGLHVRDKPHLLAEFILADFVDVVEQTGRPAPASLKPFFESLVRHYVHSELPPWLKKPVGWAHNVRQCGSSSGQFFGRDPERCRESGPCKELYNFLRGHLNGGLPGDRFRCKEADKDKDGATPAALVETKLGNEYTLDPDIHKKYIVNLENRLLAFRTSFVRAALGDALYEELVLLGGIRKPPPGEDKDETVPLSCEDPAACPSVPVQGSERKKRAASGSFEQPTCSKERRRGRSMK</sequence>
<gene>
    <name evidence="2" type="ORF">PG986_004542</name>
</gene>
<comment type="caution">
    <text evidence="2">The sequence shown here is derived from an EMBL/GenBank/DDBJ whole genome shotgun (WGS) entry which is preliminary data.</text>
</comment>
<evidence type="ECO:0000313" key="3">
    <source>
        <dbReference type="Proteomes" id="UP001391051"/>
    </source>
</evidence>
<reference evidence="2 3" key="1">
    <citation type="submission" date="2023-01" db="EMBL/GenBank/DDBJ databases">
        <title>Analysis of 21 Apiospora genomes using comparative genomics revels a genus with tremendous synthesis potential of carbohydrate active enzymes and secondary metabolites.</title>
        <authorList>
            <person name="Sorensen T."/>
        </authorList>
    </citation>
    <scope>NUCLEOTIDE SEQUENCE [LARGE SCALE GENOMIC DNA]</scope>
    <source>
        <strain evidence="2 3">CBS 24483</strain>
    </source>
</reference>
<proteinExistence type="predicted"/>
<evidence type="ECO:0000313" key="2">
    <source>
        <dbReference type="EMBL" id="KAK7959688.1"/>
    </source>
</evidence>
<feature type="region of interest" description="Disordered" evidence="1">
    <location>
        <begin position="324"/>
        <end position="382"/>
    </location>
</feature>
<keyword evidence="3" id="KW-1185">Reference proteome</keyword>
<evidence type="ECO:0000256" key="1">
    <source>
        <dbReference type="SAM" id="MobiDB-lite"/>
    </source>
</evidence>
<dbReference type="GeneID" id="92073826"/>